<dbReference type="Proteomes" id="UP000827092">
    <property type="component" value="Unassembled WGS sequence"/>
</dbReference>
<accession>A0AAV6TLX7</accession>
<feature type="compositionally biased region" description="Basic residues" evidence="1">
    <location>
        <begin position="25"/>
        <end position="38"/>
    </location>
</feature>
<sequence length="91" mass="10468">AHANGSDNPGMEDVAEEEEEGSKRLSPKPKVPHRKYPHRYERHHNKVRGTLKSVSAHVWNHEGKEVLNDIFPMSVDQVFKSLFFSGDQNFK</sequence>
<reference evidence="2 3" key="1">
    <citation type="journal article" date="2022" name="Nat. Ecol. Evol.">
        <title>A masculinizing supergene underlies an exaggerated male reproductive morph in a spider.</title>
        <authorList>
            <person name="Hendrickx F."/>
            <person name="De Corte Z."/>
            <person name="Sonet G."/>
            <person name="Van Belleghem S.M."/>
            <person name="Kostlbacher S."/>
            <person name="Vangestel C."/>
        </authorList>
    </citation>
    <scope>NUCLEOTIDE SEQUENCE [LARGE SCALE GENOMIC DNA]</scope>
    <source>
        <strain evidence="2">W744_W776</strain>
    </source>
</reference>
<protein>
    <submittedName>
        <fullName evidence="2">Uncharacterized protein</fullName>
    </submittedName>
</protein>
<feature type="region of interest" description="Disordered" evidence="1">
    <location>
        <begin position="1"/>
        <end position="38"/>
    </location>
</feature>
<proteinExistence type="predicted"/>
<gene>
    <name evidence="2" type="ORF">JTE90_012125</name>
</gene>
<evidence type="ECO:0000313" key="2">
    <source>
        <dbReference type="EMBL" id="KAG8172686.1"/>
    </source>
</evidence>
<evidence type="ECO:0000313" key="3">
    <source>
        <dbReference type="Proteomes" id="UP000827092"/>
    </source>
</evidence>
<dbReference type="EMBL" id="JAFNEN010002456">
    <property type="protein sequence ID" value="KAG8172686.1"/>
    <property type="molecule type" value="Genomic_DNA"/>
</dbReference>
<organism evidence="2 3">
    <name type="scientific">Oedothorax gibbosus</name>
    <dbReference type="NCBI Taxonomy" id="931172"/>
    <lineage>
        <taxon>Eukaryota</taxon>
        <taxon>Metazoa</taxon>
        <taxon>Ecdysozoa</taxon>
        <taxon>Arthropoda</taxon>
        <taxon>Chelicerata</taxon>
        <taxon>Arachnida</taxon>
        <taxon>Araneae</taxon>
        <taxon>Araneomorphae</taxon>
        <taxon>Entelegynae</taxon>
        <taxon>Araneoidea</taxon>
        <taxon>Linyphiidae</taxon>
        <taxon>Erigoninae</taxon>
        <taxon>Oedothorax</taxon>
    </lineage>
</organism>
<feature type="non-terminal residue" evidence="2">
    <location>
        <position position="1"/>
    </location>
</feature>
<comment type="caution">
    <text evidence="2">The sequence shown here is derived from an EMBL/GenBank/DDBJ whole genome shotgun (WGS) entry which is preliminary data.</text>
</comment>
<keyword evidence="3" id="KW-1185">Reference proteome</keyword>
<name>A0AAV6TLX7_9ARAC</name>
<evidence type="ECO:0000256" key="1">
    <source>
        <dbReference type="SAM" id="MobiDB-lite"/>
    </source>
</evidence>
<dbReference type="AlphaFoldDB" id="A0AAV6TLX7"/>